<name>A0A1T4SPM6_9BACT</name>
<keyword evidence="2" id="KW-1185">Reference proteome</keyword>
<gene>
    <name evidence="1" type="ORF">SAMN04488128_103239</name>
</gene>
<evidence type="ECO:0000313" key="1">
    <source>
        <dbReference type="EMBL" id="SKA30199.1"/>
    </source>
</evidence>
<dbReference type="RefSeq" id="WP_078670610.1">
    <property type="nucleotide sequence ID" value="NZ_FUWZ01000003.1"/>
</dbReference>
<dbReference type="Proteomes" id="UP000190367">
    <property type="component" value="Unassembled WGS sequence"/>
</dbReference>
<protein>
    <submittedName>
        <fullName evidence="1">Uncharacterized protein</fullName>
    </submittedName>
</protein>
<accession>A0A1T4SPM6</accession>
<proteinExistence type="predicted"/>
<dbReference type="EMBL" id="FUWZ01000003">
    <property type="protein sequence ID" value="SKA30199.1"/>
    <property type="molecule type" value="Genomic_DNA"/>
</dbReference>
<organism evidence="1 2">
    <name type="scientific">Chitinophaga eiseniae</name>
    <dbReference type="NCBI Taxonomy" id="634771"/>
    <lineage>
        <taxon>Bacteria</taxon>
        <taxon>Pseudomonadati</taxon>
        <taxon>Bacteroidota</taxon>
        <taxon>Chitinophagia</taxon>
        <taxon>Chitinophagales</taxon>
        <taxon>Chitinophagaceae</taxon>
        <taxon>Chitinophaga</taxon>
    </lineage>
</organism>
<reference evidence="2" key="1">
    <citation type="submission" date="2017-02" db="EMBL/GenBank/DDBJ databases">
        <authorList>
            <person name="Varghese N."/>
            <person name="Submissions S."/>
        </authorList>
    </citation>
    <scope>NUCLEOTIDE SEQUENCE [LARGE SCALE GENOMIC DNA]</scope>
    <source>
        <strain evidence="2">DSM 22224</strain>
    </source>
</reference>
<evidence type="ECO:0000313" key="2">
    <source>
        <dbReference type="Proteomes" id="UP000190367"/>
    </source>
</evidence>
<dbReference type="AlphaFoldDB" id="A0A1T4SPM6"/>
<sequence>MKDERAELKTELHLLLDQRYRLTNRINQIKTILSYTPAVLTVSQHAVDRYRERIMNIPPTAARKILNDPALIEKYKKHGEGTYVLSSYPNVLCVIRNWTVITCYNRYAPEEKLKVLGPYMEYYIRTLVYRVDNPGVSLKTFKQFRKEYYK</sequence>
<dbReference type="STRING" id="634771.SAMN04488128_103239"/>